<gene>
    <name evidence="1" type="ORF">K340107D12_24780</name>
</gene>
<sequence length="49" mass="5501">MQCGRGTGRREKSAPVFIDKEELPVLVSNITSYPLGIPRRREAAGFLKR</sequence>
<name>A0ABQ0BT13_9FIRM</name>
<evidence type="ECO:0000313" key="1">
    <source>
        <dbReference type="EMBL" id="GAA6499662.1"/>
    </source>
</evidence>
<organism evidence="1 2">
    <name type="scientific">Blautia parvula</name>
    <dbReference type="NCBI Taxonomy" id="2877527"/>
    <lineage>
        <taxon>Bacteria</taxon>
        <taxon>Bacillati</taxon>
        <taxon>Bacillota</taxon>
        <taxon>Clostridia</taxon>
        <taxon>Lachnospirales</taxon>
        <taxon>Lachnospiraceae</taxon>
        <taxon>Blautia</taxon>
    </lineage>
</organism>
<keyword evidence="2" id="KW-1185">Reference proteome</keyword>
<reference evidence="1 2" key="1">
    <citation type="submission" date="2024-04" db="EMBL/GenBank/DDBJ databases">
        <title>Defined microbial consortia suppress multidrug-resistant proinflammatory Enterobacteriaceae via ecological control.</title>
        <authorList>
            <person name="Furuichi M."/>
            <person name="Kawaguchi T."/>
            <person name="Pust M."/>
            <person name="Yasuma K."/>
            <person name="Plichta D."/>
            <person name="Hasegawa N."/>
            <person name="Ohya T."/>
            <person name="Bhattarai S."/>
            <person name="Sasajima S."/>
            <person name="Aoto Y."/>
            <person name="Tuganbaev T."/>
            <person name="Yaginuma M."/>
            <person name="Ueda M."/>
            <person name="Okahashi N."/>
            <person name="Amafuji K."/>
            <person name="Kiridooshi Y."/>
            <person name="Sugita K."/>
            <person name="Strazar M."/>
            <person name="Skelly A."/>
            <person name="Suda W."/>
            <person name="Hattori M."/>
            <person name="Nakamoto N."/>
            <person name="Caballero S."/>
            <person name="Norman J."/>
            <person name="Olle B."/>
            <person name="Tanoue T."/>
            <person name="Arita M."/>
            <person name="Bucci V."/>
            <person name="Atarashi K."/>
            <person name="Xavier R."/>
            <person name="Honda K."/>
        </authorList>
    </citation>
    <scope>NUCLEOTIDE SEQUENCE [LARGE SCALE GENOMIC DNA]</scope>
    <source>
        <strain evidence="2">k34-0107-D12</strain>
    </source>
</reference>
<dbReference type="EMBL" id="BAABZQ010000001">
    <property type="protein sequence ID" value="GAA6499662.1"/>
    <property type="molecule type" value="Genomic_DNA"/>
</dbReference>
<protein>
    <submittedName>
        <fullName evidence="1">Uncharacterized protein</fullName>
    </submittedName>
</protein>
<evidence type="ECO:0000313" key="2">
    <source>
        <dbReference type="Proteomes" id="UP001600941"/>
    </source>
</evidence>
<accession>A0ABQ0BT13</accession>
<dbReference type="Proteomes" id="UP001600941">
    <property type="component" value="Unassembled WGS sequence"/>
</dbReference>
<proteinExistence type="predicted"/>
<comment type="caution">
    <text evidence="1">The sequence shown here is derived from an EMBL/GenBank/DDBJ whole genome shotgun (WGS) entry which is preliminary data.</text>
</comment>